<sequence length="266" mass="29989">MNSRIMLVVGDKFASYAQGKDAITVSQLRGLLSFPAQFLPGQGRIKLIPGQGMGDQCIAKLLGEATHSPNREHFDFSLWHQLPKRASQALTHKHREENRLISEPRQLSEDVYELHLMIDEEGELMHDHQSGQHVQGMLLIEAVRQATVAITESYYIQTTGIDYAFVLNDMSVKYNNFSFPVPATITCRVVDKSLDNPRRLSFSMEADVVQCGACVSSLTFAIAAMDKERIHRQENRQAQKAQQHHMQFFAATEAELDEPVSLTPIH</sequence>
<evidence type="ECO:0000313" key="2">
    <source>
        <dbReference type="EMBL" id="MDO3383097.1"/>
    </source>
</evidence>
<evidence type="ECO:0000313" key="3">
    <source>
        <dbReference type="Proteomes" id="UP001168380"/>
    </source>
</evidence>
<dbReference type="EMBL" id="JAULRT010000060">
    <property type="protein sequence ID" value="MDO3383097.1"/>
    <property type="molecule type" value="Genomic_DNA"/>
</dbReference>
<organism evidence="2 3">
    <name type="scientific">Gilvimarinus algae</name>
    <dbReference type="NCBI Taxonomy" id="3058037"/>
    <lineage>
        <taxon>Bacteria</taxon>
        <taxon>Pseudomonadati</taxon>
        <taxon>Pseudomonadota</taxon>
        <taxon>Gammaproteobacteria</taxon>
        <taxon>Cellvibrionales</taxon>
        <taxon>Cellvibrionaceae</taxon>
        <taxon>Gilvimarinus</taxon>
    </lineage>
</organism>
<name>A0ABT8TL76_9GAMM</name>
<dbReference type="Proteomes" id="UP001168380">
    <property type="component" value="Unassembled WGS sequence"/>
</dbReference>
<proteinExistence type="predicted"/>
<dbReference type="Pfam" id="PF03756">
    <property type="entry name" value="AfsA"/>
    <property type="match status" value="1"/>
</dbReference>
<dbReference type="InterPro" id="IPR005509">
    <property type="entry name" value="AfsA_hotdog_dom"/>
</dbReference>
<reference evidence="2" key="1">
    <citation type="submission" date="2023-07" db="EMBL/GenBank/DDBJ databases">
        <title>Gilvimarinus algae sp. nov., isolated from the surface of Kelp.</title>
        <authorList>
            <person name="Sun Y.Y."/>
            <person name="Gong Y."/>
            <person name="Du Z.J."/>
        </authorList>
    </citation>
    <scope>NUCLEOTIDE SEQUENCE</scope>
    <source>
        <strain evidence="2">SDUM040014</strain>
    </source>
</reference>
<protein>
    <submittedName>
        <fullName evidence="2">AfsA-related hotdog domain-containing protein</fullName>
    </submittedName>
</protein>
<comment type="caution">
    <text evidence="2">The sequence shown here is derived from an EMBL/GenBank/DDBJ whole genome shotgun (WGS) entry which is preliminary data.</text>
</comment>
<accession>A0ABT8TL76</accession>
<evidence type="ECO:0000259" key="1">
    <source>
        <dbReference type="Pfam" id="PF03756"/>
    </source>
</evidence>
<feature type="domain" description="A-factor biosynthesis hotdog" evidence="1">
    <location>
        <begin position="92"/>
        <end position="221"/>
    </location>
</feature>
<keyword evidence="3" id="KW-1185">Reference proteome</keyword>
<gene>
    <name evidence="2" type="ORF">QWI16_13035</name>
</gene>
<dbReference type="RefSeq" id="WP_302713807.1">
    <property type="nucleotide sequence ID" value="NZ_JAULRT010000060.1"/>
</dbReference>